<dbReference type="EMBL" id="FNFO01000009">
    <property type="protein sequence ID" value="SDL97495.1"/>
    <property type="molecule type" value="Genomic_DNA"/>
</dbReference>
<proteinExistence type="predicted"/>
<sequence length="208" mass="23463">MGVKKIIDRVSTEVETIFGHARKDKLYDSERTFATPAEAEAAFARAKAKLLDVNRWSDLSGLSARFELHDRHGRPTLEPASDVGQFIRILLPGPLPENWVEITDIQEEPHALQFTVHPCTDPQSNDEHVEHFFVKEASSTFRVEQKGTTLAAYEIGENEGINNKGKEAGARSALNTVISEGAWMAFQEIQWNKLTNYLVHNDEYEGRN</sequence>
<keyword evidence="2" id="KW-1185">Reference proteome</keyword>
<dbReference type="RefSeq" id="WP_089685729.1">
    <property type="nucleotide sequence ID" value="NZ_FNFO01000009.1"/>
</dbReference>
<protein>
    <submittedName>
        <fullName evidence="1">Uncharacterized protein</fullName>
    </submittedName>
</protein>
<dbReference type="Proteomes" id="UP000198510">
    <property type="component" value="Unassembled WGS sequence"/>
</dbReference>
<dbReference type="AlphaFoldDB" id="A0A1G9PH70"/>
<gene>
    <name evidence="1" type="ORF">SAMN05421823_109178</name>
</gene>
<name>A0A1G9PH70_9BACT</name>
<organism evidence="1 2">
    <name type="scientific">Catalinimonas alkaloidigena</name>
    <dbReference type="NCBI Taxonomy" id="1075417"/>
    <lineage>
        <taxon>Bacteria</taxon>
        <taxon>Pseudomonadati</taxon>
        <taxon>Bacteroidota</taxon>
        <taxon>Cytophagia</taxon>
        <taxon>Cytophagales</taxon>
        <taxon>Catalimonadaceae</taxon>
        <taxon>Catalinimonas</taxon>
    </lineage>
</organism>
<evidence type="ECO:0000313" key="1">
    <source>
        <dbReference type="EMBL" id="SDL97495.1"/>
    </source>
</evidence>
<dbReference type="OrthoDB" id="947646at2"/>
<accession>A0A1G9PH70</accession>
<reference evidence="1 2" key="1">
    <citation type="submission" date="2016-10" db="EMBL/GenBank/DDBJ databases">
        <authorList>
            <person name="de Groot N.N."/>
        </authorList>
    </citation>
    <scope>NUCLEOTIDE SEQUENCE [LARGE SCALE GENOMIC DNA]</scope>
    <source>
        <strain evidence="1 2">DSM 25186</strain>
    </source>
</reference>
<evidence type="ECO:0000313" key="2">
    <source>
        <dbReference type="Proteomes" id="UP000198510"/>
    </source>
</evidence>
<dbReference type="STRING" id="1075417.SAMN05421823_109178"/>